<dbReference type="GO" id="GO:0031992">
    <property type="term" value="F:energy transducer activity"/>
    <property type="evidence" value="ECO:0007669"/>
    <property type="project" value="InterPro"/>
</dbReference>
<dbReference type="InterPro" id="IPR003538">
    <property type="entry name" value="TonB"/>
</dbReference>
<dbReference type="SUPFAM" id="SSF82185">
    <property type="entry name" value="Histone H3 K4-specific methyltransferase SET7/9 N-terminal domain"/>
    <property type="match status" value="1"/>
</dbReference>
<proteinExistence type="inferred from homology"/>
<reference evidence="12 13" key="1">
    <citation type="submission" date="2019-02" db="EMBL/GenBank/DDBJ databases">
        <title>Pedobacter sp. RP-1-13 sp. nov., isolated from Arctic soil.</title>
        <authorList>
            <person name="Dahal R.H."/>
        </authorList>
    </citation>
    <scope>NUCLEOTIDE SEQUENCE [LARGE SCALE GENOMIC DNA]</scope>
    <source>
        <strain evidence="12 13">RP-1-13</strain>
    </source>
</reference>
<dbReference type="Pfam" id="PF03544">
    <property type="entry name" value="TonB_C"/>
    <property type="match status" value="1"/>
</dbReference>
<dbReference type="Gene3D" id="3.30.1150.10">
    <property type="match status" value="1"/>
</dbReference>
<dbReference type="GO" id="GO:0015891">
    <property type="term" value="P:siderophore transport"/>
    <property type="evidence" value="ECO:0007669"/>
    <property type="project" value="InterPro"/>
</dbReference>
<dbReference type="Gene3D" id="3.90.930.1">
    <property type="match status" value="1"/>
</dbReference>
<evidence type="ECO:0000256" key="1">
    <source>
        <dbReference type="ARBA" id="ARBA00004383"/>
    </source>
</evidence>
<dbReference type="Proteomes" id="UP000292884">
    <property type="component" value="Unassembled WGS sequence"/>
</dbReference>
<keyword evidence="9" id="KW-0472">Membrane</keyword>
<dbReference type="NCBIfam" id="TIGR01352">
    <property type="entry name" value="tonB_Cterm"/>
    <property type="match status" value="1"/>
</dbReference>
<keyword evidence="5" id="KW-0997">Cell inner membrane</keyword>
<evidence type="ECO:0000313" key="12">
    <source>
        <dbReference type="EMBL" id="TCC93890.1"/>
    </source>
</evidence>
<evidence type="ECO:0000256" key="10">
    <source>
        <dbReference type="SAM" id="SignalP"/>
    </source>
</evidence>
<evidence type="ECO:0000256" key="7">
    <source>
        <dbReference type="ARBA" id="ARBA00022927"/>
    </source>
</evidence>
<gene>
    <name evidence="12" type="ORF">EZ428_03715</name>
</gene>
<name>A0A4R0N2B4_9SPHI</name>
<feature type="signal peptide" evidence="10">
    <location>
        <begin position="1"/>
        <end position="19"/>
    </location>
</feature>
<comment type="similarity">
    <text evidence="2">Belongs to the TonB family.</text>
</comment>
<dbReference type="InterPro" id="IPR006260">
    <property type="entry name" value="TonB/TolA_C"/>
</dbReference>
<keyword evidence="3" id="KW-0813">Transport</keyword>
<keyword evidence="10" id="KW-0732">Signal</keyword>
<dbReference type="PROSITE" id="PS52015">
    <property type="entry name" value="TONB_CTD"/>
    <property type="match status" value="1"/>
</dbReference>
<accession>A0A4R0N2B4</accession>
<feature type="domain" description="TonB C-terminal" evidence="11">
    <location>
        <begin position="201"/>
        <end position="291"/>
    </location>
</feature>
<keyword evidence="13" id="KW-1185">Reference proteome</keyword>
<organism evidence="12 13">
    <name type="scientific">Pedobacter frigiditerrae</name>
    <dbReference type="NCBI Taxonomy" id="2530452"/>
    <lineage>
        <taxon>Bacteria</taxon>
        <taxon>Pseudomonadati</taxon>
        <taxon>Bacteroidota</taxon>
        <taxon>Sphingobacteriia</taxon>
        <taxon>Sphingobacteriales</taxon>
        <taxon>Sphingobacteriaceae</taxon>
        <taxon>Pedobacter</taxon>
    </lineage>
</organism>
<evidence type="ECO:0000256" key="8">
    <source>
        <dbReference type="ARBA" id="ARBA00022989"/>
    </source>
</evidence>
<evidence type="ECO:0000256" key="6">
    <source>
        <dbReference type="ARBA" id="ARBA00022692"/>
    </source>
</evidence>
<dbReference type="PANTHER" id="PTHR33446:SF2">
    <property type="entry name" value="PROTEIN TONB"/>
    <property type="match status" value="1"/>
</dbReference>
<dbReference type="PRINTS" id="PR01374">
    <property type="entry name" value="TONBPROTEIN"/>
</dbReference>
<dbReference type="PANTHER" id="PTHR33446">
    <property type="entry name" value="PROTEIN TONB-RELATED"/>
    <property type="match status" value="1"/>
</dbReference>
<evidence type="ECO:0000256" key="5">
    <source>
        <dbReference type="ARBA" id="ARBA00022519"/>
    </source>
</evidence>
<keyword evidence="7" id="KW-0653">Protein transport</keyword>
<comment type="caution">
    <text evidence="12">The sequence shown here is derived from an EMBL/GenBank/DDBJ whole genome shotgun (WGS) entry which is preliminary data.</text>
</comment>
<dbReference type="GO" id="GO:0055085">
    <property type="term" value="P:transmembrane transport"/>
    <property type="evidence" value="ECO:0007669"/>
    <property type="project" value="InterPro"/>
</dbReference>
<sequence length="291" mass="34000">MKKYILLIVSIFIPSLAFSQVRQDTTIVYSNPGYNKDPMRSKWISNVEQKGEFWVLSLTDKKGVLREKISFADKKLEVRKGPYTFYENGVVKEEGNYEKGYKNGEWHYYYPNQQLFENVNYTYDKYNGDFKAYWDNGDLKKEGDYVMGIKTGNWKMFYKGKKLALSEEYDEKGKVIDGIYFDQDGNSVKNVFIIQPPSYPGGMQAFYQFLGREIRYPANAQKNNIQGTVKLEFTVMKDGKLEDVKVKESPDADLSSEALRVFRTSMNWLPAKELGEPVRMRYIIPIRFSLR</sequence>
<dbReference type="RefSeq" id="WP_131551756.1">
    <property type="nucleotide sequence ID" value="NZ_SJSK01000001.1"/>
</dbReference>
<comment type="subcellular location">
    <subcellularLocation>
        <location evidence="1">Cell inner membrane</location>
        <topology evidence="1">Single-pass membrane protein</topology>
        <orientation evidence="1">Periplasmic side</orientation>
    </subcellularLocation>
</comment>
<dbReference type="GO" id="GO:0030288">
    <property type="term" value="C:outer membrane-bounded periplasmic space"/>
    <property type="evidence" value="ECO:0007669"/>
    <property type="project" value="InterPro"/>
</dbReference>
<protein>
    <submittedName>
        <fullName evidence="12">TonB family protein</fullName>
    </submittedName>
</protein>
<dbReference type="InterPro" id="IPR051045">
    <property type="entry name" value="TonB-dependent_transducer"/>
</dbReference>
<dbReference type="AlphaFoldDB" id="A0A4R0N2B4"/>
<keyword evidence="8" id="KW-1133">Transmembrane helix</keyword>
<keyword evidence="4" id="KW-1003">Cell membrane</keyword>
<evidence type="ECO:0000259" key="11">
    <source>
        <dbReference type="PROSITE" id="PS52015"/>
    </source>
</evidence>
<evidence type="ECO:0000256" key="2">
    <source>
        <dbReference type="ARBA" id="ARBA00006555"/>
    </source>
</evidence>
<dbReference type="EMBL" id="SJSK01000001">
    <property type="protein sequence ID" value="TCC93890.1"/>
    <property type="molecule type" value="Genomic_DNA"/>
</dbReference>
<dbReference type="SUPFAM" id="SSF74653">
    <property type="entry name" value="TolA/TonB C-terminal domain"/>
    <property type="match status" value="1"/>
</dbReference>
<evidence type="ECO:0000256" key="4">
    <source>
        <dbReference type="ARBA" id="ARBA00022475"/>
    </source>
</evidence>
<dbReference type="GO" id="GO:0098797">
    <property type="term" value="C:plasma membrane protein complex"/>
    <property type="evidence" value="ECO:0007669"/>
    <property type="project" value="TreeGrafter"/>
</dbReference>
<dbReference type="GO" id="GO:0015031">
    <property type="term" value="P:protein transport"/>
    <property type="evidence" value="ECO:0007669"/>
    <property type="project" value="UniProtKB-KW"/>
</dbReference>
<evidence type="ECO:0000313" key="13">
    <source>
        <dbReference type="Proteomes" id="UP000292884"/>
    </source>
</evidence>
<feature type="chain" id="PRO_5020512909" evidence="10">
    <location>
        <begin position="20"/>
        <end position="291"/>
    </location>
</feature>
<evidence type="ECO:0000256" key="9">
    <source>
        <dbReference type="ARBA" id="ARBA00023136"/>
    </source>
</evidence>
<dbReference type="InterPro" id="IPR037682">
    <property type="entry name" value="TonB_C"/>
</dbReference>
<evidence type="ECO:0000256" key="3">
    <source>
        <dbReference type="ARBA" id="ARBA00022448"/>
    </source>
</evidence>
<keyword evidence="6" id="KW-0812">Transmembrane</keyword>
<dbReference type="OrthoDB" id="649093at2"/>